<proteinExistence type="inferred from homology"/>
<evidence type="ECO:0000256" key="10">
    <source>
        <dbReference type="SAM" id="MobiDB-lite"/>
    </source>
</evidence>
<accession>A0A1V9Y605</accession>
<feature type="repeat" description="ANK" evidence="9">
    <location>
        <begin position="592"/>
        <end position="614"/>
    </location>
</feature>
<evidence type="ECO:0000256" key="2">
    <source>
        <dbReference type="ARBA" id="ARBA00011881"/>
    </source>
</evidence>
<dbReference type="InterPro" id="IPR018247">
    <property type="entry name" value="EF_Hand_1_Ca_BS"/>
</dbReference>
<name>A0A1V9Y605_ACHHY</name>
<dbReference type="Pfam" id="PF13637">
    <property type="entry name" value="Ank_4"/>
    <property type="match status" value="1"/>
</dbReference>
<organism evidence="12 13">
    <name type="scientific">Achlya hypogyna</name>
    <name type="common">Oomycete</name>
    <name type="synonym">Protoachlya hypogyna</name>
    <dbReference type="NCBI Taxonomy" id="1202772"/>
    <lineage>
        <taxon>Eukaryota</taxon>
        <taxon>Sar</taxon>
        <taxon>Stramenopiles</taxon>
        <taxon>Oomycota</taxon>
        <taxon>Saprolegniomycetes</taxon>
        <taxon>Saprolegniales</taxon>
        <taxon>Achlyaceae</taxon>
        <taxon>Achlya</taxon>
    </lineage>
</organism>
<protein>
    <recommendedName>
        <fullName evidence="3">glutaminase</fullName>
        <ecNumber evidence="3">3.5.1.2</ecNumber>
    </recommendedName>
</protein>
<feature type="domain" description="EF-hand" evidence="11">
    <location>
        <begin position="29"/>
        <end position="64"/>
    </location>
</feature>
<evidence type="ECO:0000256" key="6">
    <source>
        <dbReference type="ARBA" id="ARBA00022837"/>
    </source>
</evidence>
<evidence type="ECO:0000256" key="4">
    <source>
        <dbReference type="ARBA" id="ARBA00022737"/>
    </source>
</evidence>
<evidence type="ECO:0000256" key="1">
    <source>
        <dbReference type="ARBA" id="ARBA00011076"/>
    </source>
</evidence>
<keyword evidence="13" id="KW-1185">Reference proteome</keyword>
<evidence type="ECO:0000313" key="13">
    <source>
        <dbReference type="Proteomes" id="UP000243579"/>
    </source>
</evidence>
<reference evidence="12 13" key="1">
    <citation type="journal article" date="2014" name="Genome Biol. Evol.">
        <title>The secreted proteins of Achlya hypogyna and Thraustotheca clavata identify the ancestral oomycete secretome and reveal gene acquisitions by horizontal gene transfer.</title>
        <authorList>
            <person name="Misner I."/>
            <person name="Blouin N."/>
            <person name="Leonard G."/>
            <person name="Richards T.A."/>
            <person name="Lane C.E."/>
        </authorList>
    </citation>
    <scope>NUCLEOTIDE SEQUENCE [LARGE SCALE GENOMIC DNA]</scope>
    <source>
        <strain evidence="12 13">ATCC 48635</strain>
    </source>
</reference>
<dbReference type="InterPro" id="IPR002048">
    <property type="entry name" value="EF_hand_dom"/>
</dbReference>
<evidence type="ECO:0000256" key="7">
    <source>
        <dbReference type="ARBA" id="ARBA00023043"/>
    </source>
</evidence>
<dbReference type="Pfam" id="PF17959">
    <property type="entry name" value="EF-hand_14"/>
    <property type="match status" value="2"/>
</dbReference>
<dbReference type="InterPro" id="IPR012338">
    <property type="entry name" value="Beta-lactam/transpept-like"/>
</dbReference>
<dbReference type="Proteomes" id="UP000243579">
    <property type="component" value="Unassembled WGS sequence"/>
</dbReference>
<evidence type="ECO:0000256" key="9">
    <source>
        <dbReference type="PROSITE-ProRule" id="PRU00023"/>
    </source>
</evidence>
<dbReference type="Gene3D" id="1.10.238.210">
    <property type="match status" value="2"/>
</dbReference>
<dbReference type="InterPro" id="IPR011992">
    <property type="entry name" value="EF-hand-dom_pair"/>
</dbReference>
<gene>
    <name evidence="12" type="ORF">ACHHYP_16672</name>
</gene>
<dbReference type="PROSITE" id="PS00018">
    <property type="entry name" value="EF_HAND_1"/>
    <property type="match status" value="1"/>
</dbReference>
<dbReference type="PROSITE" id="PS50297">
    <property type="entry name" value="ANK_REP_REGION"/>
    <property type="match status" value="3"/>
</dbReference>
<evidence type="ECO:0000256" key="3">
    <source>
        <dbReference type="ARBA" id="ARBA00012918"/>
    </source>
</evidence>
<dbReference type="Pfam" id="PF12796">
    <property type="entry name" value="Ank_2"/>
    <property type="match status" value="2"/>
</dbReference>
<evidence type="ECO:0000256" key="8">
    <source>
        <dbReference type="ARBA" id="ARBA00049534"/>
    </source>
</evidence>
<dbReference type="GO" id="GO:0006543">
    <property type="term" value="P:L-glutamine catabolic process"/>
    <property type="evidence" value="ECO:0007669"/>
    <property type="project" value="TreeGrafter"/>
</dbReference>
<dbReference type="Pfam" id="PF04960">
    <property type="entry name" value="Glutaminase"/>
    <property type="match status" value="2"/>
</dbReference>
<dbReference type="GO" id="GO:0006537">
    <property type="term" value="P:glutamate biosynthetic process"/>
    <property type="evidence" value="ECO:0007669"/>
    <property type="project" value="TreeGrafter"/>
</dbReference>
<dbReference type="SUPFAM" id="SSF47473">
    <property type="entry name" value="EF-hand"/>
    <property type="match status" value="1"/>
</dbReference>
<feature type="region of interest" description="Disordered" evidence="10">
    <location>
        <begin position="659"/>
        <end position="678"/>
    </location>
</feature>
<comment type="catalytic activity">
    <reaction evidence="8">
        <text>L-glutamine + H2O = L-glutamate + NH4(+)</text>
        <dbReference type="Rhea" id="RHEA:15889"/>
        <dbReference type="ChEBI" id="CHEBI:15377"/>
        <dbReference type="ChEBI" id="CHEBI:28938"/>
        <dbReference type="ChEBI" id="CHEBI:29985"/>
        <dbReference type="ChEBI" id="CHEBI:58359"/>
        <dbReference type="EC" id="3.5.1.2"/>
    </reaction>
</comment>
<dbReference type="GO" id="GO:0004359">
    <property type="term" value="F:glutaminase activity"/>
    <property type="evidence" value="ECO:0007669"/>
    <property type="project" value="UniProtKB-EC"/>
</dbReference>
<dbReference type="HAMAP" id="MF_00313">
    <property type="entry name" value="Glutaminase"/>
    <property type="match status" value="1"/>
</dbReference>
<dbReference type="EC" id="3.5.1.2" evidence="3"/>
<dbReference type="PROSITE" id="PS50222">
    <property type="entry name" value="EF_HAND_2"/>
    <property type="match status" value="1"/>
</dbReference>
<dbReference type="InterPro" id="IPR002110">
    <property type="entry name" value="Ankyrin_rpt"/>
</dbReference>
<dbReference type="InterPro" id="IPR036770">
    <property type="entry name" value="Ankyrin_rpt-contain_sf"/>
</dbReference>
<comment type="similarity">
    <text evidence="1">Belongs to the glutaminase family.</text>
</comment>
<dbReference type="GO" id="GO:0005509">
    <property type="term" value="F:calcium ion binding"/>
    <property type="evidence" value="ECO:0007669"/>
    <property type="project" value="InterPro"/>
</dbReference>
<dbReference type="STRING" id="1202772.A0A1V9Y605"/>
<dbReference type="SUPFAM" id="SSF48403">
    <property type="entry name" value="Ankyrin repeat"/>
    <property type="match status" value="2"/>
</dbReference>
<dbReference type="PANTHER" id="PTHR12544:SF29">
    <property type="entry name" value="GLUTAMINASE"/>
    <property type="match status" value="1"/>
</dbReference>
<dbReference type="InterPro" id="IPR015868">
    <property type="entry name" value="Glutaminase"/>
</dbReference>
<dbReference type="AlphaFoldDB" id="A0A1V9Y605"/>
<dbReference type="Gene3D" id="3.40.710.10">
    <property type="entry name" value="DD-peptidase/beta-lactamase superfamily"/>
    <property type="match status" value="2"/>
</dbReference>
<keyword evidence="6" id="KW-0106">Calcium</keyword>
<comment type="subunit">
    <text evidence="2">Homotetramer.</text>
</comment>
<evidence type="ECO:0000256" key="5">
    <source>
        <dbReference type="ARBA" id="ARBA00022801"/>
    </source>
</evidence>
<dbReference type="PROSITE" id="PS50088">
    <property type="entry name" value="ANK_REPEAT"/>
    <property type="match status" value="3"/>
</dbReference>
<dbReference type="NCBIfam" id="TIGR03814">
    <property type="entry name" value="Gln_ase"/>
    <property type="match status" value="1"/>
</dbReference>
<dbReference type="SUPFAM" id="SSF56601">
    <property type="entry name" value="beta-lactamase/transpeptidase-like"/>
    <property type="match status" value="2"/>
</dbReference>
<sequence>MASEPVLKSSMSPQRRFERDLRLETLDLATTPLAARVFEYLDKDHNGTISAADVFAELEQCGLRRDDPRIAALVAHLESHPELLLDFDAFQTTTKDCADVIEKCFGGQLCVPKFGAFRADVERIFDETCAKGGLTARKSKTTFAVSMCTVDGQRHVMGTDANPGAIEFCMEECCKPILYSIAMESNSDIDEYISHEPSGLDAHAMALQTKNDKKRPHNPLMNTGALVSCALLLADGSADAKFDGYLGRLGSIFSRAETVKSARTTTSMEERDYASINKSIAYMLDAAGCFPPSTAINDVMDLFFRSCAATCTVDELSLFAATLANGGVHPITGARVVQPQTVMYSCGLGTYSGEWAFHVGMPALSSLGGAMIVVVPGVMGFSSYSPPLDSSHNSIHGVSFFKAIATTFTFHNFDSLPMINLQRKDPRRDSRLAARCQAHGLVQEEITTKLLIAAAEGDVCEIRRLRSRGADLNGCDYDARTALHLAASEGKISVVNYLVKHGATLGPVDRWGGTPMSDAITFGHLHVAQLLTKAGAAGNNHAPATAPAPKSATRPMMLRDMTCFYAAAHGDLDHLRSLHAEGFAFATLRDYDARTPLHVAAAEGRLDVVQFLVETARVPIDVKDRSQRTPLSEARRAGHAPIVAFLRKALKAPAAAPVSAFPMTPRTPAHDSDDELEGYEMSSHSATQFLLRAETREANKAAIAAGDDGLAKVNVRSLLRTLRDSGLLENDPRLRKLVDNVKQLGADATLSYEQFRYLTESGAILLEKAMAQTLVIPQFGDFCDEMIDIFERAKLNRDGHIATYIPQLANVDPEKFGMALCTVDGQRFSLGDATDSFCVQSCSKTISYCLALEELGPEKVHFHMGCEPSGLRFNDLSLLERHGFRIPHNPMINSGAIMSSALIRRDLPLHQRFEYVMQVWGALCGDTAVGFDNSVCLSERSSADRNCCLGYMMREAECLPDDTDLMETLEFYFEQCSLTTNCAAFSVLAASLATGGVCPLTNHRIFKAETVRNCLSLMFSCGMYDASGTWSYRVGIPAKSGVSGVLLLVIPNVMGVALWSPRLDEIGNSVRGIQFSEELVRRFPFHNFDAFVEHAKLPSPVCKAAAAASDAKARRKLVYQLLYAAHEGRVDEVRRLKLLGADVNAADYDGRTAMHIAASMGHVSVLEELVHQGANVHAVDRWGGTPLSDAARYAPSQADAVMRIIQATAKAS</sequence>
<dbReference type="EMBL" id="JNBR01002830">
    <property type="protein sequence ID" value="OQR81165.1"/>
    <property type="molecule type" value="Genomic_DNA"/>
</dbReference>
<keyword evidence="4" id="KW-0677">Repeat</keyword>
<dbReference type="SMART" id="SM00248">
    <property type="entry name" value="ANK"/>
    <property type="match status" value="6"/>
</dbReference>
<dbReference type="Gene3D" id="1.25.40.20">
    <property type="entry name" value="Ankyrin repeat-containing domain"/>
    <property type="match status" value="3"/>
</dbReference>
<dbReference type="InterPro" id="IPR041541">
    <property type="entry name" value="Glutaminase_EF-hand"/>
</dbReference>
<dbReference type="PANTHER" id="PTHR12544">
    <property type="entry name" value="GLUTAMINASE"/>
    <property type="match status" value="1"/>
</dbReference>
<dbReference type="OrthoDB" id="9995210at2759"/>
<keyword evidence="7 9" id="KW-0040">ANK repeat</keyword>
<feature type="repeat" description="ANK" evidence="9">
    <location>
        <begin position="478"/>
        <end position="510"/>
    </location>
</feature>
<evidence type="ECO:0000259" key="11">
    <source>
        <dbReference type="PROSITE" id="PS50222"/>
    </source>
</evidence>
<evidence type="ECO:0000313" key="12">
    <source>
        <dbReference type="EMBL" id="OQR81165.1"/>
    </source>
</evidence>
<comment type="caution">
    <text evidence="12">The sequence shown here is derived from an EMBL/GenBank/DDBJ whole genome shotgun (WGS) entry which is preliminary data.</text>
</comment>
<keyword evidence="5" id="KW-0378">Hydrolase</keyword>
<dbReference type="FunFam" id="3.40.710.10:FF:000005">
    <property type="entry name" value="Glutaminase"/>
    <property type="match status" value="1"/>
</dbReference>
<feature type="repeat" description="ANK" evidence="9">
    <location>
        <begin position="1149"/>
        <end position="1181"/>
    </location>
</feature>